<dbReference type="Gene3D" id="3.40.50.10420">
    <property type="entry name" value="NagB/RpiA/CoA transferase-like"/>
    <property type="match status" value="1"/>
</dbReference>
<dbReference type="EMBL" id="VKKU01000001">
    <property type="protein sequence ID" value="TSB04591.1"/>
    <property type="molecule type" value="Genomic_DNA"/>
</dbReference>
<dbReference type="InterPro" id="IPR024185">
    <property type="entry name" value="FTHF_cligase-like_sf"/>
</dbReference>
<dbReference type="GO" id="GO:0035999">
    <property type="term" value="P:tetrahydrofolate interconversion"/>
    <property type="evidence" value="ECO:0007669"/>
    <property type="project" value="TreeGrafter"/>
</dbReference>
<accession>A0A553WIV7</accession>
<feature type="binding site" evidence="4">
    <location>
        <position position="53"/>
    </location>
    <ligand>
        <name>substrate</name>
    </ligand>
</feature>
<keyword evidence="7" id="KW-1185">Reference proteome</keyword>
<dbReference type="RefSeq" id="WP_143775479.1">
    <property type="nucleotide sequence ID" value="NZ_VKKU01000001.1"/>
</dbReference>
<feature type="binding site" evidence="4">
    <location>
        <position position="58"/>
    </location>
    <ligand>
        <name>substrate</name>
    </ligand>
</feature>
<dbReference type="NCBIfam" id="TIGR02727">
    <property type="entry name" value="MTHFS_bact"/>
    <property type="match status" value="1"/>
</dbReference>
<evidence type="ECO:0000256" key="4">
    <source>
        <dbReference type="PIRSR" id="PIRSR006806-1"/>
    </source>
</evidence>
<comment type="similarity">
    <text evidence="1 5">Belongs to the 5-formyltetrahydrofolate cyclo-ligase family.</text>
</comment>
<reference evidence="6 7" key="1">
    <citation type="submission" date="2019-07" db="EMBL/GenBank/DDBJ databases">
        <authorList>
            <person name="Park M."/>
        </authorList>
    </citation>
    <scope>NUCLEOTIDE SEQUENCE [LARGE SCALE GENOMIC DNA]</scope>
    <source>
        <strain evidence="6 7">KCTC32445</strain>
    </source>
</reference>
<dbReference type="GO" id="GO:0009396">
    <property type="term" value="P:folic acid-containing compound biosynthetic process"/>
    <property type="evidence" value="ECO:0007669"/>
    <property type="project" value="TreeGrafter"/>
</dbReference>
<evidence type="ECO:0000256" key="2">
    <source>
        <dbReference type="ARBA" id="ARBA00022741"/>
    </source>
</evidence>
<comment type="caution">
    <text evidence="6">The sequence shown here is derived from an EMBL/GenBank/DDBJ whole genome shotgun (WGS) entry which is preliminary data.</text>
</comment>
<evidence type="ECO:0000256" key="5">
    <source>
        <dbReference type="RuleBase" id="RU361279"/>
    </source>
</evidence>
<dbReference type="InterPro" id="IPR002698">
    <property type="entry name" value="FTHF_cligase"/>
</dbReference>
<evidence type="ECO:0000313" key="6">
    <source>
        <dbReference type="EMBL" id="TSB04591.1"/>
    </source>
</evidence>
<keyword evidence="3 4" id="KW-0067">ATP-binding</keyword>
<dbReference type="PANTHER" id="PTHR23407">
    <property type="entry name" value="ATPASE INHIBITOR/5-FORMYLTETRAHYDROFOLATE CYCLO-LIGASE"/>
    <property type="match status" value="1"/>
</dbReference>
<dbReference type="PIRSF" id="PIRSF006806">
    <property type="entry name" value="FTHF_cligase"/>
    <property type="match status" value="1"/>
</dbReference>
<gene>
    <name evidence="6" type="ORF">FOM92_04035</name>
</gene>
<dbReference type="Pfam" id="PF01812">
    <property type="entry name" value="5-FTHF_cyc-lig"/>
    <property type="match status" value="1"/>
</dbReference>
<keyword evidence="5" id="KW-0460">Magnesium</keyword>
<dbReference type="AlphaFoldDB" id="A0A553WIV7"/>
<organism evidence="6 7">
    <name type="scientific">Sphingorhabdus contaminans</name>
    <dbReference type="NCBI Taxonomy" id="1343899"/>
    <lineage>
        <taxon>Bacteria</taxon>
        <taxon>Pseudomonadati</taxon>
        <taxon>Pseudomonadota</taxon>
        <taxon>Alphaproteobacteria</taxon>
        <taxon>Sphingomonadales</taxon>
        <taxon>Sphingomonadaceae</taxon>
        <taxon>Sphingorhabdus</taxon>
    </lineage>
</organism>
<proteinExistence type="inferred from homology"/>
<keyword evidence="2 4" id="KW-0547">Nucleotide-binding</keyword>
<dbReference type="PANTHER" id="PTHR23407:SF1">
    <property type="entry name" value="5-FORMYLTETRAHYDROFOLATE CYCLO-LIGASE"/>
    <property type="match status" value="1"/>
</dbReference>
<keyword evidence="5" id="KW-0479">Metal-binding</keyword>
<evidence type="ECO:0000256" key="1">
    <source>
        <dbReference type="ARBA" id="ARBA00010638"/>
    </source>
</evidence>
<dbReference type="OrthoDB" id="9801938at2"/>
<dbReference type="GO" id="GO:0005524">
    <property type="term" value="F:ATP binding"/>
    <property type="evidence" value="ECO:0007669"/>
    <property type="project" value="UniProtKB-KW"/>
</dbReference>
<evidence type="ECO:0000313" key="7">
    <source>
        <dbReference type="Proteomes" id="UP000320160"/>
    </source>
</evidence>
<dbReference type="InterPro" id="IPR037171">
    <property type="entry name" value="NagB/RpiA_transferase-like"/>
</dbReference>
<feature type="binding site" evidence="4">
    <location>
        <begin position="133"/>
        <end position="141"/>
    </location>
    <ligand>
        <name>ATP</name>
        <dbReference type="ChEBI" id="CHEBI:30616"/>
    </ligand>
</feature>
<comment type="catalytic activity">
    <reaction evidence="5">
        <text>(6S)-5-formyl-5,6,7,8-tetrahydrofolate + ATP = (6R)-5,10-methenyltetrahydrofolate + ADP + phosphate</text>
        <dbReference type="Rhea" id="RHEA:10488"/>
        <dbReference type="ChEBI" id="CHEBI:30616"/>
        <dbReference type="ChEBI" id="CHEBI:43474"/>
        <dbReference type="ChEBI" id="CHEBI:57455"/>
        <dbReference type="ChEBI" id="CHEBI:57457"/>
        <dbReference type="ChEBI" id="CHEBI:456216"/>
        <dbReference type="EC" id="6.3.3.2"/>
    </reaction>
</comment>
<evidence type="ECO:0000256" key="3">
    <source>
        <dbReference type="ARBA" id="ARBA00022840"/>
    </source>
</evidence>
<name>A0A553WIV7_9SPHN</name>
<comment type="cofactor">
    <cofactor evidence="5">
        <name>Mg(2+)</name>
        <dbReference type="ChEBI" id="CHEBI:18420"/>
    </cofactor>
</comment>
<dbReference type="Proteomes" id="UP000320160">
    <property type="component" value="Unassembled WGS sequence"/>
</dbReference>
<sequence length="187" mass="20564">MVDGKKTQRAHFRKLRDDYVGQLTDNDRDLSFSRIPGLLNAHLKPNVILAGYVALGSEADPSRLLVQAHEQGCIIALPHIVSKAAPMRFLRWAPGDPLIEGPFGLMQPVAEAESLRPDVLLVPLVAFDDHLMRLGQGAGHYDRALSLLENSFAVGLAWSIQHAPALPHDPWDMPLNAVLTEKSWISA</sequence>
<keyword evidence="6" id="KW-0436">Ligase</keyword>
<dbReference type="EC" id="6.3.3.2" evidence="5"/>
<dbReference type="GO" id="GO:0046872">
    <property type="term" value="F:metal ion binding"/>
    <property type="evidence" value="ECO:0007669"/>
    <property type="project" value="UniProtKB-KW"/>
</dbReference>
<dbReference type="SUPFAM" id="SSF100950">
    <property type="entry name" value="NagB/RpiA/CoA transferase-like"/>
    <property type="match status" value="1"/>
</dbReference>
<protein>
    <recommendedName>
        <fullName evidence="5">5-formyltetrahydrofolate cyclo-ligase</fullName>
        <ecNumber evidence="5">6.3.3.2</ecNumber>
    </recommendedName>
</protein>
<dbReference type="GO" id="GO:0030272">
    <property type="term" value="F:5-formyltetrahydrofolate cyclo-ligase activity"/>
    <property type="evidence" value="ECO:0007669"/>
    <property type="project" value="UniProtKB-EC"/>
</dbReference>